<dbReference type="InterPro" id="IPR043472">
    <property type="entry name" value="Macro_dom-like"/>
</dbReference>
<dbReference type="SMART" id="SM00506">
    <property type="entry name" value="A1pp"/>
    <property type="match status" value="1"/>
</dbReference>
<keyword evidence="3" id="KW-0808">Transferase</keyword>
<dbReference type="SUPFAM" id="SSF52949">
    <property type="entry name" value="Macro domain-like"/>
    <property type="match status" value="1"/>
</dbReference>
<evidence type="ECO:0000256" key="1">
    <source>
        <dbReference type="ARBA" id="ARBA00004123"/>
    </source>
</evidence>
<proteinExistence type="predicted"/>
<evidence type="ECO:0000313" key="10">
    <source>
        <dbReference type="Proteomes" id="UP001233172"/>
    </source>
</evidence>
<dbReference type="Pfam" id="PF01661">
    <property type="entry name" value="Macro"/>
    <property type="match status" value="1"/>
</dbReference>
<evidence type="ECO:0000259" key="8">
    <source>
        <dbReference type="PROSITE" id="PS51154"/>
    </source>
</evidence>
<keyword evidence="10" id="KW-1185">Reference proteome</keyword>
<dbReference type="PANTHER" id="PTHR14453">
    <property type="entry name" value="PARP/ZINC FINGER CCCH TYPE DOMAIN CONTAINING PROTEIN"/>
    <property type="match status" value="1"/>
</dbReference>
<evidence type="ECO:0000256" key="2">
    <source>
        <dbReference type="ARBA" id="ARBA00022676"/>
    </source>
</evidence>
<feature type="region of interest" description="Disordered" evidence="6">
    <location>
        <begin position="128"/>
        <end position="149"/>
    </location>
</feature>
<feature type="domain" description="Macro" evidence="8">
    <location>
        <begin position="351"/>
        <end position="533"/>
    </location>
</feature>
<dbReference type="Gene3D" id="3.90.228.10">
    <property type="match status" value="1"/>
</dbReference>
<protein>
    <submittedName>
        <fullName evidence="9">Poly [ADP-ribose] polymerase 14</fullName>
    </submittedName>
</protein>
<feature type="domain" description="PARP catalytic" evidence="7">
    <location>
        <begin position="554"/>
        <end position="658"/>
    </location>
</feature>
<dbReference type="InterPro" id="IPR052056">
    <property type="entry name" value="Mono-ARTD/PARP"/>
</dbReference>
<dbReference type="Gene3D" id="3.40.220.10">
    <property type="entry name" value="Leucine Aminopeptidase, subunit E, domain 1"/>
    <property type="match status" value="1"/>
</dbReference>
<dbReference type="GO" id="GO:0005634">
    <property type="term" value="C:nucleus"/>
    <property type="evidence" value="ECO:0007669"/>
    <property type="project" value="UniProtKB-SubCell"/>
</dbReference>
<dbReference type="PROSITE" id="PS51154">
    <property type="entry name" value="MACRO"/>
    <property type="match status" value="1"/>
</dbReference>
<evidence type="ECO:0000256" key="5">
    <source>
        <dbReference type="ARBA" id="ARBA00023242"/>
    </source>
</evidence>
<dbReference type="GO" id="GO:0003950">
    <property type="term" value="F:NAD+ poly-ADP-ribosyltransferase activity"/>
    <property type="evidence" value="ECO:0007669"/>
    <property type="project" value="InterPro"/>
</dbReference>
<evidence type="ECO:0000256" key="3">
    <source>
        <dbReference type="ARBA" id="ARBA00022679"/>
    </source>
</evidence>
<evidence type="ECO:0000313" key="9">
    <source>
        <dbReference type="EMBL" id="KAK0040320.1"/>
    </source>
</evidence>
<evidence type="ECO:0000256" key="6">
    <source>
        <dbReference type="SAM" id="MobiDB-lite"/>
    </source>
</evidence>
<name>A0AAD8ASV6_BIOPF</name>
<dbReference type="InterPro" id="IPR012317">
    <property type="entry name" value="Poly(ADP-ribose)pol_cat_dom"/>
</dbReference>
<organism evidence="9 10">
    <name type="scientific">Biomphalaria pfeifferi</name>
    <name type="common">Bloodfluke planorb</name>
    <name type="synonym">Freshwater snail</name>
    <dbReference type="NCBI Taxonomy" id="112525"/>
    <lineage>
        <taxon>Eukaryota</taxon>
        <taxon>Metazoa</taxon>
        <taxon>Spiralia</taxon>
        <taxon>Lophotrochozoa</taxon>
        <taxon>Mollusca</taxon>
        <taxon>Gastropoda</taxon>
        <taxon>Heterobranchia</taxon>
        <taxon>Euthyneura</taxon>
        <taxon>Panpulmonata</taxon>
        <taxon>Hygrophila</taxon>
        <taxon>Lymnaeoidea</taxon>
        <taxon>Planorbidae</taxon>
        <taxon>Biomphalaria</taxon>
    </lineage>
</organism>
<dbReference type="PROSITE" id="PS51059">
    <property type="entry name" value="PARP_CATALYTIC"/>
    <property type="match status" value="1"/>
</dbReference>
<evidence type="ECO:0000259" key="7">
    <source>
        <dbReference type="PROSITE" id="PS51059"/>
    </source>
</evidence>
<dbReference type="GO" id="GO:0010629">
    <property type="term" value="P:negative regulation of gene expression"/>
    <property type="evidence" value="ECO:0007669"/>
    <property type="project" value="TreeGrafter"/>
</dbReference>
<accession>A0AAD8ASV6</accession>
<dbReference type="Proteomes" id="UP001233172">
    <property type="component" value="Unassembled WGS sequence"/>
</dbReference>
<sequence>MDPRHLIVINQGDFFEFLLNDTAHWGICLDGDVCVYAGLDEVPDNAFIVRRLYRKWFPCYVVKAAKMQHLVLTEKVQRNAEHRSDHVIVIPPCTQTFNKNCGDGAASRGEYDHRKTCQQKVLTKTDVCPDTSSSKRSADGGAADGLVPKGRCPRAPQTCLSDTLEDYDLSYFLLFLLFSATTERNKSTPDENAKSDGLSFPEIIFDVVGFSVFAFIYYLFTHKRTEFLKVKENPFAGVKQDFINKSVMEDLNRFNSSHKGEAEIILTPEFLIMTGDVDHILACDNFVQDLTTKRDARNGQIKMFGEQEFPQRDEGKALIKRLENEHSYTRKILRDSKPETNLGARNVKDKCNVQCGWDFGSINVRIIEGEIERQKTDVIVSTVDKSLNLNFGTMASSVLRAAGDVIQNELVTRYGTGIEAGDFAQSSGGMLPCNYVLHVCLPNYKQDNVSKILNTVRSLLDRAERLKSKSISFPALGTGILRYPPDISSEIIMEAIRRHAEKNTYDLQFVNIVVYSKDKKCFDAVLAKGSTLFNDIKRNLHDGISEDLFKTQSWPKYWDLMSEKKNLEVIELNRESLEYKEVEQQFKISLLRRSVMINKIQRIQKKSLFLQFCAKKDELELHNPENHPNERKLFHGTSVSSVCQINETGFNRSFCGKN</sequence>
<dbReference type="EMBL" id="JASAOG010000332">
    <property type="protein sequence ID" value="KAK0040320.1"/>
    <property type="molecule type" value="Genomic_DNA"/>
</dbReference>
<keyword evidence="2" id="KW-0328">Glycosyltransferase</keyword>
<evidence type="ECO:0000256" key="4">
    <source>
        <dbReference type="ARBA" id="ARBA00023027"/>
    </source>
</evidence>
<comment type="subcellular location">
    <subcellularLocation>
        <location evidence="1">Nucleus</location>
    </subcellularLocation>
</comment>
<dbReference type="InterPro" id="IPR002589">
    <property type="entry name" value="Macro_dom"/>
</dbReference>
<dbReference type="GO" id="GO:0003714">
    <property type="term" value="F:transcription corepressor activity"/>
    <property type="evidence" value="ECO:0007669"/>
    <property type="project" value="TreeGrafter"/>
</dbReference>
<comment type="caution">
    <text evidence="9">The sequence shown here is derived from an EMBL/GenBank/DDBJ whole genome shotgun (WGS) entry which is preliminary data.</text>
</comment>
<dbReference type="SUPFAM" id="SSF56399">
    <property type="entry name" value="ADP-ribosylation"/>
    <property type="match status" value="1"/>
</dbReference>
<reference evidence="9" key="2">
    <citation type="submission" date="2023-04" db="EMBL/GenBank/DDBJ databases">
        <authorList>
            <person name="Bu L."/>
            <person name="Lu L."/>
            <person name="Laidemitt M.R."/>
            <person name="Zhang S.M."/>
            <person name="Mutuku M."/>
            <person name="Mkoji G."/>
            <person name="Steinauer M."/>
            <person name="Loker E.S."/>
        </authorList>
    </citation>
    <scope>NUCLEOTIDE SEQUENCE</scope>
    <source>
        <strain evidence="9">KasaAsao</strain>
        <tissue evidence="9">Whole Snail</tissue>
    </source>
</reference>
<dbReference type="PANTHER" id="PTHR14453:SF67">
    <property type="entry name" value="POLY [ADP-RIBOSE] POLYMERASE"/>
    <property type="match status" value="1"/>
</dbReference>
<reference evidence="9" key="1">
    <citation type="journal article" date="2023" name="PLoS Negl. Trop. Dis.">
        <title>A genome sequence for Biomphalaria pfeifferi, the major vector snail for the human-infecting parasite Schistosoma mansoni.</title>
        <authorList>
            <person name="Bu L."/>
            <person name="Lu L."/>
            <person name="Laidemitt M.R."/>
            <person name="Zhang S.M."/>
            <person name="Mutuku M."/>
            <person name="Mkoji G."/>
            <person name="Steinauer M."/>
            <person name="Loker E.S."/>
        </authorList>
    </citation>
    <scope>NUCLEOTIDE SEQUENCE</scope>
    <source>
        <strain evidence="9">KasaAsao</strain>
    </source>
</reference>
<keyword evidence="4" id="KW-0520">NAD</keyword>
<dbReference type="AlphaFoldDB" id="A0AAD8ASV6"/>
<dbReference type="GO" id="GO:0005737">
    <property type="term" value="C:cytoplasm"/>
    <property type="evidence" value="ECO:0007669"/>
    <property type="project" value="TreeGrafter"/>
</dbReference>
<keyword evidence="5" id="KW-0539">Nucleus</keyword>
<gene>
    <name evidence="9" type="ORF">Bpfe_030244</name>
</gene>
<feature type="non-terminal residue" evidence="9">
    <location>
        <position position="658"/>
    </location>
</feature>